<dbReference type="Proteomes" id="UP000051295">
    <property type="component" value="Unassembled WGS sequence"/>
</dbReference>
<comment type="caution">
    <text evidence="1">The sequence shown here is derived from an EMBL/GenBank/DDBJ whole genome shotgun (WGS) entry which is preliminary data.</text>
</comment>
<dbReference type="PATRIC" id="fig|1641875.4.peg.374"/>
<dbReference type="AlphaFoldDB" id="A0A0T5NT66"/>
<evidence type="ECO:0000313" key="2">
    <source>
        <dbReference type="Proteomes" id="UP000051295"/>
    </source>
</evidence>
<accession>A0A0T5NT66</accession>
<keyword evidence="2" id="KW-1185">Reference proteome</keyword>
<name>A0A0T5NT66_9RHOB</name>
<dbReference type="Pfam" id="PF07386">
    <property type="entry name" value="DUF1499"/>
    <property type="match status" value="1"/>
</dbReference>
<dbReference type="STRING" id="1641875.XM53_12895"/>
<dbReference type="EMBL" id="LAXJ01000012">
    <property type="protein sequence ID" value="KRS12136.1"/>
    <property type="molecule type" value="Genomic_DNA"/>
</dbReference>
<organism evidence="1 2">
    <name type="scientific">Roseovarius atlanticus</name>
    <dbReference type="NCBI Taxonomy" id="1641875"/>
    <lineage>
        <taxon>Bacteria</taxon>
        <taxon>Pseudomonadati</taxon>
        <taxon>Pseudomonadota</taxon>
        <taxon>Alphaproteobacteria</taxon>
        <taxon>Rhodobacterales</taxon>
        <taxon>Roseobacteraceae</taxon>
        <taxon>Roseovarius</taxon>
    </lineage>
</organism>
<dbReference type="RefSeq" id="WP_057793949.1">
    <property type="nucleotide sequence ID" value="NZ_LAXJ01000012.1"/>
</dbReference>
<proteinExistence type="predicted"/>
<dbReference type="InterPro" id="IPR010865">
    <property type="entry name" value="DUF1499"/>
</dbReference>
<evidence type="ECO:0008006" key="3">
    <source>
        <dbReference type="Google" id="ProtNLM"/>
    </source>
</evidence>
<evidence type="ECO:0000313" key="1">
    <source>
        <dbReference type="EMBL" id="KRS12136.1"/>
    </source>
</evidence>
<sequence>MYILTRIIVVLVLALIALGIYVRLAPSYAEDWHDLPNGLEPGEGAGSAVRVVSNEGDTLERLDAIIRDTPRTTVLAGSVDEGMITYITRSALWGFPDYTTVARQGGQIVLYGRLRFGKSDMGVNAKRLDGWLARL</sequence>
<gene>
    <name evidence="1" type="ORF">XM53_12895</name>
</gene>
<dbReference type="OrthoDB" id="8479024at2"/>
<protein>
    <recommendedName>
        <fullName evidence="3">DUF1499 domain-containing protein</fullName>
    </recommendedName>
</protein>
<reference evidence="1 2" key="1">
    <citation type="submission" date="2015-04" db="EMBL/GenBank/DDBJ databases">
        <title>The draft genome sequence of Roseovarius sp.R12b.</title>
        <authorList>
            <person name="Li G."/>
            <person name="Lai Q."/>
            <person name="Shao Z."/>
            <person name="Yan P."/>
        </authorList>
    </citation>
    <scope>NUCLEOTIDE SEQUENCE [LARGE SCALE GENOMIC DNA]</scope>
    <source>
        <strain evidence="1 2">R12B</strain>
    </source>
</reference>